<dbReference type="InterPro" id="IPR028163">
    <property type="entry name" value="HAUS_6_N"/>
</dbReference>
<sequence length="891" mass="97858">MAALPSASLLSRTRSGRVPNAKPALGNGSGAVTGLNGIANGGSGVGGSGSATLAVSSSLAAVPIPTSNMSIFLTNLRLLDLDLRPDWPGITARTFSAKDAVGQGQKKRIQCAEWALYQLFCLWDPEEAKTKMQPHFPPADQLQSVNLRGALLRALEQAKKNGTLGRDAIIRKTMLDECRGERLEEVLAAFSSAVLKKAVADNYRRRPTEGHPAGGYPAAALALALETRAHKVDPTQLNALILAHKASLSRLLRHKEVARARYKDFAELLDIKERSLARQRESTRLREEEEEEEKMGGGGKGGDRIPEEAQRAIGRLVRNNWSGSEQWMETLLYGDTRTRKRGTLLTIPPDRVWRRVQAGRLAELEGRDNGGLLEQLEERVRYQNDRVKRWAEFRKHVFGKHDDSTDGADSAPRAATARLETKKRGGIDFGFDAHHHLYPATSSPGKGQRYRTNASVAAPTLPSDYASLLQGLADELAQVDNKPQHPAKPPLTTLLRTRREQNAEIPVPAEDSVSEISDIEEQPILVEPAPPAAKSSEGPSSPPRQRISLAKESLAFSVKAYDSDEEPEPPLQQPKPPQRLPRKAARAAVVTVEVQELQPPPRAVRTSGQTLPIRQLRSPPIRPAKTATLPPVSSLSPPQTPSPDDVTPPQPTLDDRHGREEEQQPQHVVVVQPPPEDCRPTSPAQELADQILASMNNVSPSPLKKTRHTLSLEERTRMSMARASRTTKVQKGEGGRDDHIHEDDEPELDALVLRRNDKSAASRKPAETDAETGDVIRQNGGNTYEDLNARTRKSMANFEASRQKAQLERRRSQRRSRAATAARRDAADSGSGGLFAPVEEADDSLLLAEELMSSAQQDAEAVFRSRPKIKMSPIPSPTREWDDNHDDEDNT</sequence>
<evidence type="ECO:0000256" key="1">
    <source>
        <dbReference type="SAM" id="MobiDB-lite"/>
    </source>
</evidence>
<dbReference type="STRING" id="1081102.A0A162JC70"/>
<proteinExistence type="predicted"/>
<keyword evidence="4" id="KW-1185">Reference proteome</keyword>
<name>A0A162JC70_9HYPO</name>
<feature type="compositionally biased region" description="Pro residues" evidence="1">
    <location>
        <begin position="638"/>
        <end position="651"/>
    </location>
</feature>
<feature type="compositionally biased region" description="Basic and acidic residues" evidence="1">
    <location>
        <begin position="730"/>
        <end position="742"/>
    </location>
</feature>
<organism evidence="3 4">
    <name type="scientific">Niveomyces insectorum RCEF 264</name>
    <dbReference type="NCBI Taxonomy" id="1081102"/>
    <lineage>
        <taxon>Eukaryota</taxon>
        <taxon>Fungi</taxon>
        <taxon>Dikarya</taxon>
        <taxon>Ascomycota</taxon>
        <taxon>Pezizomycotina</taxon>
        <taxon>Sordariomycetes</taxon>
        <taxon>Hypocreomycetidae</taxon>
        <taxon>Hypocreales</taxon>
        <taxon>Cordycipitaceae</taxon>
        <taxon>Niveomyces</taxon>
    </lineage>
</organism>
<dbReference type="AlphaFoldDB" id="A0A162JC70"/>
<feature type="region of interest" description="Disordered" evidence="1">
    <location>
        <begin position="852"/>
        <end position="891"/>
    </location>
</feature>
<feature type="compositionally biased region" description="Pro residues" evidence="1">
    <location>
        <begin position="569"/>
        <end position="579"/>
    </location>
</feature>
<protein>
    <recommendedName>
        <fullName evidence="2">HAUS augmin-like complex subunit 6 N-terminal domain-containing protein</fullName>
    </recommendedName>
</protein>
<reference evidence="3 4" key="1">
    <citation type="journal article" date="2016" name="Genome Biol. Evol.">
        <title>Divergent and convergent evolution of fungal pathogenicity.</title>
        <authorList>
            <person name="Shang Y."/>
            <person name="Xiao G."/>
            <person name="Zheng P."/>
            <person name="Cen K."/>
            <person name="Zhan S."/>
            <person name="Wang C."/>
        </authorList>
    </citation>
    <scope>NUCLEOTIDE SEQUENCE [LARGE SCALE GENOMIC DNA]</scope>
    <source>
        <strain evidence="3 4">RCEF 264</strain>
    </source>
</reference>
<dbReference type="Proteomes" id="UP000076874">
    <property type="component" value="Unassembled WGS sequence"/>
</dbReference>
<feature type="compositionally biased region" description="Basic and acidic residues" evidence="1">
    <location>
        <begin position="801"/>
        <end position="810"/>
    </location>
</feature>
<feature type="region of interest" description="Disordered" evidence="1">
    <location>
        <begin position="478"/>
        <end position="837"/>
    </location>
</feature>
<gene>
    <name evidence="3" type="ORF">SPI_01388</name>
</gene>
<evidence type="ECO:0000313" key="4">
    <source>
        <dbReference type="Proteomes" id="UP000076874"/>
    </source>
</evidence>
<feature type="compositionally biased region" description="Basic and acidic residues" evidence="1">
    <location>
        <begin position="752"/>
        <end position="767"/>
    </location>
</feature>
<feature type="domain" description="HAUS augmin-like complex subunit 6 N-terminal" evidence="2">
    <location>
        <begin position="72"/>
        <end position="322"/>
    </location>
</feature>
<evidence type="ECO:0000259" key="2">
    <source>
        <dbReference type="Pfam" id="PF14661"/>
    </source>
</evidence>
<feature type="region of interest" description="Disordered" evidence="1">
    <location>
        <begin position="279"/>
        <end position="305"/>
    </location>
</feature>
<dbReference type="EMBL" id="AZHD01000002">
    <property type="protein sequence ID" value="OAA66812.1"/>
    <property type="molecule type" value="Genomic_DNA"/>
</dbReference>
<dbReference type="Pfam" id="PF14661">
    <property type="entry name" value="HAUS6_N"/>
    <property type="match status" value="1"/>
</dbReference>
<dbReference type="OrthoDB" id="5575722at2759"/>
<accession>A0A162JC70</accession>
<comment type="caution">
    <text evidence="3">The sequence shown here is derived from an EMBL/GenBank/DDBJ whole genome shotgun (WGS) entry which is preliminary data.</text>
</comment>
<feature type="compositionally biased region" description="Basic and acidic residues" evidence="1">
    <location>
        <begin position="653"/>
        <end position="664"/>
    </location>
</feature>
<evidence type="ECO:0000313" key="3">
    <source>
        <dbReference type="EMBL" id="OAA66812.1"/>
    </source>
</evidence>